<dbReference type="GO" id="GO:0016740">
    <property type="term" value="F:transferase activity"/>
    <property type="evidence" value="ECO:0007669"/>
    <property type="project" value="UniProtKB-KW"/>
</dbReference>
<dbReference type="Pfam" id="PF00856">
    <property type="entry name" value="SET"/>
    <property type="match status" value="1"/>
</dbReference>
<dbReference type="Proteomes" id="UP000325797">
    <property type="component" value="Chromosome"/>
</dbReference>
<dbReference type="EMBL" id="CP042582">
    <property type="protein sequence ID" value="QEX22252.1"/>
    <property type="molecule type" value="Genomic_DNA"/>
</dbReference>
<keyword evidence="5" id="KW-1185">Reference proteome</keyword>
<evidence type="ECO:0000313" key="5">
    <source>
        <dbReference type="Proteomes" id="UP000325797"/>
    </source>
</evidence>
<dbReference type="SUPFAM" id="SSF82199">
    <property type="entry name" value="SET domain"/>
    <property type="match status" value="1"/>
</dbReference>
<proteinExistence type="predicted"/>
<evidence type="ECO:0000313" key="4">
    <source>
        <dbReference type="EMBL" id="QEX22252.1"/>
    </source>
</evidence>
<dbReference type="KEGG" id="hadh:FRZ61_21820"/>
<gene>
    <name evidence="4" type="ORF">FRZ61_21820</name>
</gene>
<dbReference type="PROSITE" id="PS50868">
    <property type="entry name" value="POST_SET"/>
    <property type="match status" value="1"/>
</dbReference>
<organism evidence="4 5">
    <name type="scientific">Hypericibacter adhaerens</name>
    <dbReference type="NCBI Taxonomy" id="2602016"/>
    <lineage>
        <taxon>Bacteria</taxon>
        <taxon>Pseudomonadati</taxon>
        <taxon>Pseudomonadota</taxon>
        <taxon>Alphaproteobacteria</taxon>
        <taxon>Rhodospirillales</taxon>
        <taxon>Dongiaceae</taxon>
        <taxon>Hypericibacter</taxon>
    </lineage>
</organism>
<dbReference type="InterPro" id="IPR001214">
    <property type="entry name" value="SET_dom"/>
</dbReference>
<dbReference type="AlphaFoldDB" id="A0A5J6MWZ5"/>
<protein>
    <recommendedName>
        <fullName evidence="3">Post-SET domain-containing protein</fullName>
    </recommendedName>
</protein>
<evidence type="ECO:0000259" key="3">
    <source>
        <dbReference type="PROSITE" id="PS50868"/>
    </source>
</evidence>
<accession>A0A5J6MWZ5</accession>
<reference evidence="4 5" key="1">
    <citation type="submission" date="2019-08" db="EMBL/GenBank/DDBJ databases">
        <title>Hyperibacter terrae gen. nov., sp. nov. and Hyperibacter viscosus sp. nov., two new members in the family Rhodospirillaceae isolated from the rhizosphere of Hypericum perforatum.</title>
        <authorList>
            <person name="Noviana Z."/>
        </authorList>
    </citation>
    <scope>NUCLEOTIDE SEQUENCE [LARGE SCALE GENOMIC DNA]</scope>
    <source>
        <strain evidence="4 5">R5959</strain>
    </source>
</reference>
<dbReference type="Gene3D" id="2.170.270.10">
    <property type="entry name" value="SET domain"/>
    <property type="match status" value="1"/>
</dbReference>
<evidence type="ECO:0000256" key="1">
    <source>
        <dbReference type="ARBA" id="ARBA00022679"/>
    </source>
</evidence>
<feature type="domain" description="Post-SET" evidence="3">
    <location>
        <begin position="89"/>
        <end position="105"/>
    </location>
</feature>
<dbReference type="InterPro" id="IPR003616">
    <property type="entry name" value="Post-SET_dom"/>
</dbReference>
<sequence length="134" mass="15484">MVVKGGHIFDKETRDRNFQILGPAEIQIADDLFLGPSSVEEREASMMYLNHSCDPNVGVRGQILFVTMRDVRQSEELTVDYAMMDNEDYEMTCHCGAKACRGVVTGFDWRMPELQRRYKGFFSSYLEDKIQRRG</sequence>
<keyword evidence="1" id="KW-0808">Transferase</keyword>
<evidence type="ECO:0000256" key="2">
    <source>
        <dbReference type="ARBA" id="ARBA00022691"/>
    </source>
</evidence>
<keyword evidence="2" id="KW-0949">S-adenosyl-L-methionine</keyword>
<dbReference type="InterPro" id="IPR046341">
    <property type="entry name" value="SET_dom_sf"/>
</dbReference>
<name>A0A5J6MWZ5_9PROT</name>